<dbReference type="HOGENOM" id="CLU_2993928_0_0_5"/>
<proteinExistence type="predicted"/>
<dbReference type="EMBL" id="CP002623">
    <property type="protein sequence ID" value="AEI95573.1"/>
    <property type="molecule type" value="Genomic_DNA"/>
</dbReference>
<sequence length="57" mass="6587">MGLRSLALQHLEAVFRRPDDVIAVIVNAMLAGHILHDRILQKMKRKRCFDPTFPLSF</sequence>
<evidence type="ECO:0000313" key="1">
    <source>
        <dbReference type="EMBL" id="AEI95573.1"/>
    </source>
</evidence>
<reference evidence="1 2" key="1">
    <citation type="journal article" date="2011" name="BMC Genomics">
        <title>Comparative genome analysis and genome-guided physiological analysis of Roseobacter litoralis.</title>
        <authorList>
            <person name="Kalhoefer D."/>
            <person name="Thole S."/>
            <person name="Voget S."/>
            <person name="Lehmann R."/>
            <person name="Liesegang H."/>
            <person name="Wollher A."/>
            <person name="Daniel R."/>
            <person name="Simon M."/>
            <person name="Brinkhoff T."/>
        </authorList>
    </citation>
    <scope>NUCLEOTIDE SEQUENCE [LARGE SCALE GENOMIC DNA]</scope>
    <source>
        <strain evidence="2">ATCC 49566 / DSM 6996 / JCM 21268 / NBRC 15278 / OCh 149</strain>
    </source>
</reference>
<gene>
    <name evidence="1" type="ordered locus">RLO149_c036430</name>
</gene>
<evidence type="ECO:0000313" key="2">
    <source>
        <dbReference type="Proteomes" id="UP000001353"/>
    </source>
</evidence>
<keyword evidence="2" id="KW-1185">Reference proteome</keyword>
<organism evidence="1 2">
    <name type="scientific">Roseobacter litoralis (strain ATCC 49566 / DSM 6996 / JCM 21268 / NBRC 15278 / OCh 149)</name>
    <dbReference type="NCBI Taxonomy" id="391595"/>
    <lineage>
        <taxon>Bacteria</taxon>
        <taxon>Pseudomonadati</taxon>
        <taxon>Pseudomonadota</taxon>
        <taxon>Alphaproteobacteria</taxon>
        <taxon>Rhodobacterales</taxon>
        <taxon>Roseobacteraceae</taxon>
        <taxon>Roseobacter</taxon>
    </lineage>
</organism>
<dbReference type="Proteomes" id="UP000001353">
    <property type="component" value="Chromosome"/>
</dbReference>
<dbReference type="KEGG" id="rli:RLO149_c036430"/>
<dbReference type="AlphaFoldDB" id="F7ZBJ1"/>
<protein>
    <submittedName>
        <fullName evidence="1">Uncharacterized protein</fullName>
    </submittedName>
</protein>
<name>F7ZBJ1_ROSLO</name>
<accession>F7ZBJ1</accession>